<organism evidence="9 11">
    <name type="scientific">Rotaria sordida</name>
    <dbReference type="NCBI Taxonomy" id="392033"/>
    <lineage>
        <taxon>Eukaryota</taxon>
        <taxon>Metazoa</taxon>
        <taxon>Spiralia</taxon>
        <taxon>Gnathifera</taxon>
        <taxon>Rotifera</taxon>
        <taxon>Eurotatoria</taxon>
        <taxon>Bdelloidea</taxon>
        <taxon>Philodinida</taxon>
        <taxon>Philodinidae</taxon>
        <taxon>Rotaria</taxon>
    </lineage>
</organism>
<evidence type="ECO:0000256" key="5">
    <source>
        <dbReference type="ARBA" id="ARBA00023198"/>
    </source>
</evidence>
<dbReference type="PROSITE" id="PS50004">
    <property type="entry name" value="C2"/>
    <property type="match status" value="1"/>
</dbReference>
<dbReference type="GO" id="GO:0045087">
    <property type="term" value="P:innate immune response"/>
    <property type="evidence" value="ECO:0007669"/>
    <property type="project" value="UniProtKB-KW"/>
</dbReference>
<evidence type="ECO:0000256" key="2">
    <source>
        <dbReference type="ARBA" id="ARBA00022588"/>
    </source>
</evidence>
<dbReference type="SMART" id="SM00239">
    <property type="entry name" value="C2"/>
    <property type="match status" value="1"/>
</dbReference>
<dbReference type="PROSITE" id="PS51140">
    <property type="entry name" value="CUE"/>
    <property type="match status" value="1"/>
</dbReference>
<feature type="compositionally biased region" description="Low complexity" evidence="6">
    <location>
        <begin position="203"/>
        <end position="225"/>
    </location>
</feature>
<feature type="region of interest" description="Disordered" evidence="6">
    <location>
        <begin position="198"/>
        <end position="225"/>
    </location>
</feature>
<reference evidence="9" key="1">
    <citation type="submission" date="2021-02" db="EMBL/GenBank/DDBJ databases">
        <authorList>
            <person name="Nowell W R."/>
        </authorList>
    </citation>
    <scope>NUCLEOTIDE SEQUENCE</scope>
</reference>
<evidence type="ECO:0000256" key="4">
    <source>
        <dbReference type="ARBA" id="ARBA00023006"/>
    </source>
</evidence>
<dbReference type="SUPFAM" id="SSF49562">
    <property type="entry name" value="C2 domain (Calcium/lipid-binding domain, CaLB)"/>
    <property type="match status" value="1"/>
</dbReference>
<comment type="similarity">
    <text evidence="1">Belongs to the tollip family.</text>
</comment>
<dbReference type="InterPro" id="IPR009060">
    <property type="entry name" value="UBA-like_sf"/>
</dbReference>
<dbReference type="InterPro" id="IPR035892">
    <property type="entry name" value="C2_domain_sf"/>
</dbReference>
<evidence type="ECO:0000259" key="8">
    <source>
        <dbReference type="PROSITE" id="PS51140"/>
    </source>
</evidence>
<evidence type="ECO:0000256" key="1">
    <source>
        <dbReference type="ARBA" id="ARBA00009278"/>
    </source>
</evidence>
<dbReference type="Proteomes" id="UP000663874">
    <property type="component" value="Unassembled WGS sequence"/>
</dbReference>
<dbReference type="Pfam" id="PF00168">
    <property type="entry name" value="C2"/>
    <property type="match status" value="1"/>
</dbReference>
<keyword evidence="5" id="KW-0395">Inflammatory response</keyword>
<keyword evidence="4" id="KW-0072">Autophagy</keyword>
<keyword evidence="2" id="KW-0399">Innate immunity</keyword>
<accession>A0A814RCK7</accession>
<evidence type="ECO:0000256" key="6">
    <source>
        <dbReference type="SAM" id="MobiDB-lite"/>
    </source>
</evidence>
<dbReference type="GO" id="GO:0031624">
    <property type="term" value="F:ubiquitin conjugating enzyme binding"/>
    <property type="evidence" value="ECO:0007669"/>
    <property type="project" value="TreeGrafter"/>
</dbReference>
<keyword evidence="3" id="KW-0391">Immunity</keyword>
<dbReference type="InterPro" id="IPR003892">
    <property type="entry name" value="CUE"/>
</dbReference>
<dbReference type="PANTHER" id="PTHR16461:SF5">
    <property type="entry name" value="TOLL-INTERACTING PROTEIN"/>
    <property type="match status" value="1"/>
</dbReference>
<dbReference type="GO" id="GO:0043130">
    <property type="term" value="F:ubiquitin binding"/>
    <property type="evidence" value="ECO:0007669"/>
    <property type="project" value="InterPro"/>
</dbReference>
<dbReference type="InterPro" id="IPR000008">
    <property type="entry name" value="C2_dom"/>
</dbReference>
<dbReference type="PANTHER" id="PTHR16461">
    <property type="entry name" value="TOLL-INTERACTING PROTEIN"/>
    <property type="match status" value="1"/>
</dbReference>
<name>A0A814RCK7_9BILA</name>
<evidence type="ECO:0000313" key="10">
    <source>
        <dbReference type="EMBL" id="CAF3732162.1"/>
    </source>
</evidence>
<dbReference type="Gene3D" id="2.60.40.150">
    <property type="entry name" value="C2 domain"/>
    <property type="match status" value="1"/>
</dbReference>
<protein>
    <recommendedName>
        <fullName evidence="12">Toll-interacting protein</fullName>
    </recommendedName>
</protein>
<feature type="domain" description="C2" evidence="7">
    <location>
        <begin position="48"/>
        <end position="168"/>
    </location>
</feature>
<dbReference type="Gene3D" id="1.10.8.10">
    <property type="entry name" value="DNA helicase RuvA subunit, C-terminal domain"/>
    <property type="match status" value="1"/>
</dbReference>
<evidence type="ECO:0000259" key="7">
    <source>
        <dbReference type="PROSITE" id="PS50004"/>
    </source>
</evidence>
<dbReference type="GO" id="GO:0006914">
    <property type="term" value="P:autophagy"/>
    <property type="evidence" value="ECO:0007669"/>
    <property type="project" value="UniProtKB-KW"/>
</dbReference>
<dbReference type="SUPFAM" id="SSF46934">
    <property type="entry name" value="UBA-like"/>
    <property type="match status" value="1"/>
</dbReference>
<evidence type="ECO:0008006" key="12">
    <source>
        <dbReference type="Google" id="ProtNLM"/>
    </source>
</evidence>
<dbReference type="AlphaFoldDB" id="A0A814RCK7"/>
<dbReference type="GO" id="GO:0006511">
    <property type="term" value="P:ubiquitin-dependent protein catabolic process"/>
    <property type="evidence" value="ECO:0007669"/>
    <property type="project" value="TreeGrafter"/>
</dbReference>
<comment type="caution">
    <text evidence="9">The sequence shown here is derived from an EMBL/GenBank/DDBJ whole genome shotgun (WGS) entry which is preliminary data.</text>
</comment>
<proteinExistence type="inferred from homology"/>
<evidence type="ECO:0000256" key="3">
    <source>
        <dbReference type="ARBA" id="ARBA00022859"/>
    </source>
</evidence>
<dbReference type="EMBL" id="CAJNOU010001002">
    <property type="protein sequence ID" value="CAF1131636.1"/>
    <property type="molecule type" value="Genomic_DNA"/>
</dbReference>
<sequence>MASAMDSSNHTIPFNGNVLPKFSEYRSRVMLGDLPSDFLRIQLVESQIYGPSIFQQELDENSNFLGYLTVAIAEAKLIKNSGPLGLLRMDPYVRFQIGPISHETPTASGGGKNPQWNVSYRIALFKGMDKIHIELFDQRSFTEDSFIGECDIEIKHEVIDGRTHQHWYPLMGHETNANENQGDILVIMSLTPMISDQPPTIENSSLVNSSTGSSSTSSQSNSIIESTPIYSSDDIRTIEEMFPAIDRQTIIDLMDKHGGNKDLVVNHLLQNNVL</sequence>
<dbReference type="GO" id="GO:0005737">
    <property type="term" value="C:cytoplasm"/>
    <property type="evidence" value="ECO:0007669"/>
    <property type="project" value="TreeGrafter"/>
</dbReference>
<feature type="domain" description="CUE" evidence="8">
    <location>
        <begin position="230"/>
        <end position="273"/>
    </location>
</feature>
<dbReference type="EMBL" id="CAJOBE010001306">
    <property type="protein sequence ID" value="CAF3732162.1"/>
    <property type="molecule type" value="Genomic_DNA"/>
</dbReference>
<evidence type="ECO:0000313" key="9">
    <source>
        <dbReference type="EMBL" id="CAF1131636.1"/>
    </source>
</evidence>
<gene>
    <name evidence="10" type="ORF">FNK824_LOCUS11164</name>
    <name evidence="9" type="ORF">SEV965_LOCUS17449</name>
</gene>
<dbReference type="Proteomes" id="UP000663889">
    <property type="component" value="Unassembled WGS sequence"/>
</dbReference>
<dbReference type="Pfam" id="PF02845">
    <property type="entry name" value="CUE"/>
    <property type="match status" value="1"/>
</dbReference>
<evidence type="ECO:0000313" key="11">
    <source>
        <dbReference type="Proteomes" id="UP000663889"/>
    </source>
</evidence>